<dbReference type="InterPro" id="IPR006946">
    <property type="entry name" value="DGR2-like_dom"/>
</dbReference>
<dbReference type="Gene3D" id="2.60.120.260">
    <property type="entry name" value="Galactose-binding domain-like"/>
    <property type="match status" value="1"/>
</dbReference>
<evidence type="ECO:0000256" key="1">
    <source>
        <dbReference type="SAM" id="SignalP"/>
    </source>
</evidence>
<dbReference type="EMBL" id="SRSF01000010">
    <property type="protein sequence ID" value="THH36368.1"/>
    <property type="molecule type" value="Genomic_DNA"/>
</dbReference>
<dbReference type="Pfam" id="PF13585">
    <property type="entry name" value="CHU_C"/>
    <property type="match status" value="1"/>
</dbReference>
<evidence type="ECO:0000313" key="3">
    <source>
        <dbReference type="EMBL" id="THH36368.1"/>
    </source>
</evidence>
<protein>
    <submittedName>
        <fullName evidence="3">Choice-of-anchor C family protein</fullName>
    </submittedName>
</protein>
<keyword evidence="4" id="KW-1185">Reference proteome</keyword>
<name>A0A4S4NE54_9BACT</name>
<dbReference type="NCBIfam" id="TIGR04362">
    <property type="entry name" value="choice_anch_C"/>
    <property type="match status" value="1"/>
</dbReference>
<keyword evidence="1" id="KW-0732">Signal</keyword>
<organism evidence="3 4">
    <name type="scientific">Neolewinella litorea</name>
    <dbReference type="NCBI Taxonomy" id="2562452"/>
    <lineage>
        <taxon>Bacteria</taxon>
        <taxon>Pseudomonadati</taxon>
        <taxon>Bacteroidota</taxon>
        <taxon>Saprospiria</taxon>
        <taxon>Saprospirales</taxon>
        <taxon>Lewinellaceae</taxon>
        <taxon>Neolewinella</taxon>
    </lineage>
</organism>
<dbReference type="NCBIfam" id="TIGR04131">
    <property type="entry name" value="Bac_Flav_CTERM"/>
    <property type="match status" value="1"/>
</dbReference>
<feature type="domain" description="DUF642" evidence="2">
    <location>
        <begin position="22"/>
        <end position="176"/>
    </location>
</feature>
<comment type="caution">
    <text evidence="3">The sequence shown here is derived from an EMBL/GenBank/DDBJ whole genome shotgun (WGS) entry which is preliminary data.</text>
</comment>
<dbReference type="InterPro" id="IPR027576">
    <property type="entry name" value="Choice_anch_C_dom"/>
</dbReference>
<dbReference type="InterPro" id="IPR026341">
    <property type="entry name" value="T9SS_type_B"/>
</dbReference>
<evidence type="ECO:0000313" key="4">
    <source>
        <dbReference type="Proteomes" id="UP000308528"/>
    </source>
</evidence>
<dbReference type="OrthoDB" id="1489185at2"/>
<accession>A0A4S4NE54</accession>
<feature type="signal peptide" evidence="1">
    <location>
        <begin position="1"/>
        <end position="19"/>
    </location>
</feature>
<sequence>MKWNIFNCLVLWCMSATLAGQAIPNGSVEQATQNPGNSFIRLFAGDQIVTNWRVESGSIDYIGTYWTAADGRRSFDMNGTEPGAVSTFINTTAGEQYYLQFAFAGNPNCDGPPVKELKVTANDSSRVYRFDVTGKASQNMGWRAEIFSFVATSGQTTVTFTSQNPGHCGPAIDNLVLVEVDCAGTVNGTAVTDECGVCLEPGDPAFNQTCTDCAGTVNGTAVVDDCGVCLLPSDPGFNQSCSDCAGTVNGSAVVDDCGKCLEPTDPAFNVGCTDCAGTVDGTAVVDACGVCLEPRDSTFNQSCVDCGGTPNGIAMIDDCGRCLEPDDPEFSYTCQESIYIPSSFSPNGDDVNDVFELFKNSEVVARIADYRIYSRWGELVYEARDFEFSDTDRWWDGRFRGKSVNVGPYVYSIEVLSGNGRTEIFRGEVMVVNPGK</sequence>
<feature type="chain" id="PRO_5020699682" evidence="1">
    <location>
        <begin position="20"/>
        <end position="436"/>
    </location>
</feature>
<evidence type="ECO:0000259" key="2">
    <source>
        <dbReference type="Pfam" id="PF04862"/>
    </source>
</evidence>
<dbReference type="Proteomes" id="UP000308528">
    <property type="component" value="Unassembled WGS sequence"/>
</dbReference>
<gene>
    <name evidence="3" type="ORF">E4021_15790</name>
</gene>
<reference evidence="3 4" key="1">
    <citation type="submission" date="2019-04" db="EMBL/GenBank/DDBJ databases">
        <title>Lewinella litorea sp. nov., isolated from a marine sand.</title>
        <authorList>
            <person name="Yoon J.-H."/>
        </authorList>
    </citation>
    <scope>NUCLEOTIDE SEQUENCE [LARGE SCALE GENOMIC DNA]</scope>
    <source>
        <strain evidence="3 4">HSMS-39</strain>
    </source>
</reference>
<dbReference type="Pfam" id="PF04862">
    <property type="entry name" value="DUF642"/>
    <property type="match status" value="1"/>
</dbReference>
<proteinExistence type="predicted"/>
<dbReference type="AlphaFoldDB" id="A0A4S4NE54"/>